<dbReference type="Pfam" id="PF09476">
    <property type="entry name" value="Pilus_CpaD"/>
    <property type="match status" value="1"/>
</dbReference>
<feature type="chain" id="PRO_5046282094" evidence="2">
    <location>
        <begin position="26"/>
        <end position="212"/>
    </location>
</feature>
<evidence type="ECO:0000256" key="1">
    <source>
        <dbReference type="SAM" id="MobiDB-lite"/>
    </source>
</evidence>
<proteinExistence type="predicted"/>
<accession>A0ABW3H4D4</accession>
<keyword evidence="2" id="KW-0732">Signal</keyword>
<keyword evidence="4" id="KW-1185">Reference proteome</keyword>
<dbReference type="Proteomes" id="UP001596977">
    <property type="component" value="Unassembled WGS sequence"/>
</dbReference>
<dbReference type="PROSITE" id="PS51257">
    <property type="entry name" value="PROKAR_LIPOPROTEIN"/>
    <property type="match status" value="1"/>
</dbReference>
<dbReference type="InterPro" id="IPR019027">
    <property type="entry name" value="Pilus_biogenesis_CpaD-related"/>
</dbReference>
<sequence length="212" mass="21712">MFKRSALPLLLAPALLMGGCGPYNGGVNSIYQPVVQRTDYTLDLDTSGYALAPGEAQRLGGWLQSMNVGYGDRITIDDGNDGSTGREQIAAEARRYGLIVAGRAPLTAGQLQPGTVRVVVTRMSATVPGCPDYSRVYQPDYSASTSSNFGCATNKNLAAMVADPADLVRGAPGSPTADPATAAKAIKALRDANPSGGGGTVVKSESTGGGSQ</sequence>
<organism evidence="3 4">
    <name type="scientific">Sphingomonas canadensis</name>
    <dbReference type="NCBI Taxonomy" id="1219257"/>
    <lineage>
        <taxon>Bacteria</taxon>
        <taxon>Pseudomonadati</taxon>
        <taxon>Pseudomonadota</taxon>
        <taxon>Alphaproteobacteria</taxon>
        <taxon>Sphingomonadales</taxon>
        <taxon>Sphingomonadaceae</taxon>
        <taxon>Sphingomonas</taxon>
    </lineage>
</organism>
<evidence type="ECO:0000313" key="3">
    <source>
        <dbReference type="EMBL" id="MFD0946366.1"/>
    </source>
</evidence>
<name>A0ABW3H4D4_9SPHN</name>
<dbReference type="EMBL" id="JBHTJG010000003">
    <property type="protein sequence ID" value="MFD0946366.1"/>
    <property type="molecule type" value="Genomic_DNA"/>
</dbReference>
<gene>
    <name evidence="3" type="ORF">ACFQ1E_08460</name>
</gene>
<feature type="region of interest" description="Disordered" evidence="1">
    <location>
        <begin position="190"/>
        <end position="212"/>
    </location>
</feature>
<evidence type="ECO:0000256" key="2">
    <source>
        <dbReference type="SAM" id="SignalP"/>
    </source>
</evidence>
<dbReference type="RefSeq" id="WP_264943735.1">
    <property type="nucleotide sequence ID" value="NZ_JAPDRA010000003.1"/>
</dbReference>
<evidence type="ECO:0000313" key="4">
    <source>
        <dbReference type="Proteomes" id="UP001596977"/>
    </source>
</evidence>
<comment type="caution">
    <text evidence="3">The sequence shown here is derived from an EMBL/GenBank/DDBJ whole genome shotgun (WGS) entry which is preliminary data.</text>
</comment>
<reference evidence="4" key="1">
    <citation type="journal article" date="2019" name="Int. J. Syst. Evol. Microbiol.">
        <title>The Global Catalogue of Microorganisms (GCM) 10K type strain sequencing project: providing services to taxonomists for standard genome sequencing and annotation.</title>
        <authorList>
            <consortium name="The Broad Institute Genomics Platform"/>
            <consortium name="The Broad Institute Genome Sequencing Center for Infectious Disease"/>
            <person name="Wu L."/>
            <person name="Ma J."/>
        </authorList>
    </citation>
    <scope>NUCLEOTIDE SEQUENCE [LARGE SCALE GENOMIC DNA]</scope>
    <source>
        <strain evidence="4">CCUG 62982</strain>
    </source>
</reference>
<protein>
    <submittedName>
        <fullName evidence="3">CpaD family pilus assembly protein</fullName>
    </submittedName>
</protein>
<feature type="signal peptide" evidence="2">
    <location>
        <begin position="1"/>
        <end position="25"/>
    </location>
</feature>